<evidence type="ECO:0000313" key="5">
    <source>
        <dbReference type="Proteomes" id="UP001500124"/>
    </source>
</evidence>
<reference evidence="5" key="1">
    <citation type="journal article" date="2019" name="Int. J. Syst. Evol. Microbiol.">
        <title>The Global Catalogue of Microorganisms (GCM) 10K type strain sequencing project: providing services to taxonomists for standard genome sequencing and annotation.</title>
        <authorList>
            <consortium name="The Broad Institute Genomics Platform"/>
            <consortium name="The Broad Institute Genome Sequencing Center for Infectious Disease"/>
            <person name="Wu L."/>
            <person name="Ma J."/>
        </authorList>
    </citation>
    <scope>NUCLEOTIDE SEQUENCE [LARGE SCALE GENOMIC DNA]</scope>
    <source>
        <strain evidence="5">JCM 18410</strain>
    </source>
</reference>
<keyword evidence="1" id="KW-0418">Kinase</keyword>
<dbReference type="CDD" id="cd16936">
    <property type="entry name" value="HATPase_RsbW-like"/>
    <property type="match status" value="1"/>
</dbReference>
<evidence type="ECO:0000256" key="2">
    <source>
        <dbReference type="SAM" id="MobiDB-lite"/>
    </source>
</evidence>
<proteinExistence type="predicted"/>
<keyword evidence="1" id="KW-0808">Transferase</keyword>
<name>A0ABP9LBV8_9ACTN</name>
<dbReference type="Pfam" id="PF13581">
    <property type="entry name" value="HATPase_c_2"/>
    <property type="match status" value="1"/>
</dbReference>
<dbReference type="PANTHER" id="PTHR35526:SF3">
    <property type="entry name" value="ANTI-SIGMA-F FACTOR RSBW"/>
    <property type="match status" value="1"/>
</dbReference>
<dbReference type="InterPro" id="IPR003594">
    <property type="entry name" value="HATPase_dom"/>
</dbReference>
<dbReference type="EMBL" id="BAABKC010000101">
    <property type="protein sequence ID" value="GAA5073080.1"/>
    <property type="molecule type" value="Genomic_DNA"/>
</dbReference>
<gene>
    <name evidence="4" type="ORF">GCM10023336_60250</name>
</gene>
<sequence>MITPPGNKAPDERTRSRPAAERMRPAAALRYGAAWVAGAARTADARRAVHAFLALAARTAHASVTSRAEQDAQLVVSELVGNALRHAPGPCGLLLELSADRARLGITVWDTSPSVPLVNERDGTRVGGHGLFLVRACSRALDTVAGPDGKLVIAEVALRPGQAGPP</sequence>
<dbReference type="SUPFAM" id="SSF55874">
    <property type="entry name" value="ATPase domain of HSP90 chaperone/DNA topoisomerase II/histidine kinase"/>
    <property type="match status" value="1"/>
</dbReference>
<evidence type="ECO:0000259" key="3">
    <source>
        <dbReference type="Pfam" id="PF13581"/>
    </source>
</evidence>
<dbReference type="RefSeq" id="WP_345671211.1">
    <property type="nucleotide sequence ID" value="NZ_BAABKC010000101.1"/>
</dbReference>
<feature type="domain" description="Histidine kinase/HSP90-like ATPase" evidence="3">
    <location>
        <begin position="42"/>
        <end position="153"/>
    </location>
</feature>
<keyword evidence="1" id="KW-0723">Serine/threonine-protein kinase</keyword>
<accession>A0ABP9LBV8</accession>
<dbReference type="InterPro" id="IPR050267">
    <property type="entry name" value="Anti-sigma-factor_SerPK"/>
</dbReference>
<protein>
    <recommendedName>
        <fullName evidence="3">Histidine kinase/HSP90-like ATPase domain-containing protein</fullName>
    </recommendedName>
</protein>
<comment type="caution">
    <text evidence="4">The sequence shown here is derived from an EMBL/GenBank/DDBJ whole genome shotgun (WGS) entry which is preliminary data.</text>
</comment>
<evidence type="ECO:0000313" key="4">
    <source>
        <dbReference type="EMBL" id="GAA5073080.1"/>
    </source>
</evidence>
<feature type="region of interest" description="Disordered" evidence="2">
    <location>
        <begin position="1"/>
        <end position="23"/>
    </location>
</feature>
<feature type="compositionally biased region" description="Basic and acidic residues" evidence="2">
    <location>
        <begin position="9"/>
        <end position="23"/>
    </location>
</feature>
<dbReference type="PANTHER" id="PTHR35526">
    <property type="entry name" value="ANTI-SIGMA-F FACTOR RSBW-RELATED"/>
    <property type="match status" value="1"/>
</dbReference>
<evidence type="ECO:0000256" key="1">
    <source>
        <dbReference type="ARBA" id="ARBA00022527"/>
    </source>
</evidence>
<keyword evidence="5" id="KW-1185">Reference proteome</keyword>
<dbReference type="Gene3D" id="3.30.565.10">
    <property type="entry name" value="Histidine kinase-like ATPase, C-terminal domain"/>
    <property type="match status" value="1"/>
</dbReference>
<dbReference type="InterPro" id="IPR036890">
    <property type="entry name" value="HATPase_C_sf"/>
</dbReference>
<dbReference type="Proteomes" id="UP001500124">
    <property type="component" value="Unassembled WGS sequence"/>
</dbReference>
<organism evidence="4 5">
    <name type="scientific">Streptomyces similanensis</name>
    <dbReference type="NCBI Taxonomy" id="1274988"/>
    <lineage>
        <taxon>Bacteria</taxon>
        <taxon>Bacillati</taxon>
        <taxon>Actinomycetota</taxon>
        <taxon>Actinomycetes</taxon>
        <taxon>Kitasatosporales</taxon>
        <taxon>Streptomycetaceae</taxon>
        <taxon>Streptomyces</taxon>
    </lineage>
</organism>